<evidence type="ECO:0000313" key="1">
    <source>
        <dbReference type="EMBL" id="KAF7717549.1"/>
    </source>
</evidence>
<comment type="caution">
    <text evidence="1">The sequence shown here is derived from an EMBL/GenBank/DDBJ whole genome shotgun (WGS) entry which is preliminary data.</text>
</comment>
<dbReference type="AlphaFoldDB" id="A0A8J8WL14"/>
<dbReference type="EMBL" id="WIWV01000025">
    <property type="protein sequence ID" value="KAF7717549.1"/>
    <property type="molecule type" value="Genomic_DNA"/>
</dbReference>
<protein>
    <submittedName>
        <fullName evidence="1">Uncharacterized protein</fullName>
    </submittedName>
</protein>
<sequence>MVDDGTDFSEELRKISNSLENALDTFGPSSRQAHAILNMLKDCLHRLNHHKLKTAAEVDADLLNSAMGLLKLGE</sequence>
<keyword evidence="2" id="KW-1185">Reference proteome</keyword>
<dbReference type="Proteomes" id="UP000631181">
    <property type="component" value="Unassembled WGS sequence"/>
</dbReference>
<accession>A0A8J8WL14</accession>
<proteinExistence type="predicted"/>
<evidence type="ECO:0000313" key="2">
    <source>
        <dbReference type="Proteomes" id="UP000631181"/>
    </source>
</evidence>
<gene>
    <name evidence="1" type="ORF">PECM_004003</name>
</gene>
<name>A0A8J8WL14_9EURO</name>
<reference evidence="1" key="1">
    <citation type="journal article" date="2020" name="Front. Microbiol.">
        <title>Gene regulatory networks of Penicillium echinulatum 2HH and Penicillium oxalicum 114-2 inferred by a computational biology approach.</title>
        <authorList>
            <person name="Lenz A.R."/>
            <person name="Galan-Vasquez E."/>
            <person name="Balbinot E."/>
            <person name="De Abreu F.P."/>
            <person name="De Oliveira N.S."/>
            <person name="Da Rosa L.O."/>
            <person name="De Avila E Silva S."/>
            <person name="Camassola M."/>
            <person name="Dillon A.J.P."/>
            <person name="Perez-Rueda E."/>
        </authorList>
    </citation>
    <scope>NUCLEOTIDE SEQUENCE</scope>
    <source>
        <strain evidence="1">S1M29</strain>
    </source>
</reference>
<dbReference type="OrthoDB" id="4472639at2759"/>
<organism evidence="1 2">
    <name type="scientific">Penicillium ucsense</name>
    <dbReference type="NCBI Taxonomy" id="2839758"/>
    <lineage>
        <taxon>Eukaryota</taxon>
        <taxon>Fungi</taxon>
        <taxon>Dikarya</taxon>
        <taxon>Ascomycota</taxon>
        <taxon>Pezizomycotina</taxon>
        <taxon>Eurotiomycetes</taxon>
        <taxon>Eurotiomycetidae</taxon>
        <taxon>Eurotiales</taxon>
        <taxon>Aspergillaceae</taxon>
        <taxon>Penicillium</taxon>
    </lineage>
</organism>